<evidence type="ECO:0000313" key="6">
    <source>
        <dbReference type="Proteomes" id="UP001589833"/>
    </source>
</evidence>
<gene>
    <name evidence="5" type="ORF">ACFFH4_04380</name>
</gene>
<dbReference type="EMBL" id="JBHLTR010000004">
    <property type="protein sequence ID" value="MFC0558284.1"/>
    <property type="molecule type" value="Genomic_DNA"/>
</dbReference>
<sequence>MGENAKTTIITYDYYAGKQKDCGKLYGTSGSASMYVFADDFKAENLTIENSFDYALDVNGKQAVAAYTSGRRMIFKHVRFLGHQDTLYANSGTQYFYKCYMRGNVDFIFGAAQAVFEECEIESLDRGLEVNGYVTAASTSRHQEYGYLFLRCKLTSNAQDHTVYLGRTWQSRRRS</sequence>
<evidence type="ECO:0000256" key="1">
    <source>
        <dbReference type="ARBA" id="ARBA00008891"/>
    </source>
</evidence>
<keyword evidence="3" id="KW-0063">Aspartyl esterase</keyword>
<feature type="domain" description="Pectinesterase catalytic" evidence="4">
    <location>
        <begin position="2"/>
        <end position="171"/>
    </location>
</feature>
<dbReference type="InterPro" id="IPR000070">
    <property type="entry name" value="Pectinesterase_cat"/>
</dbReference>
<dbReference type="InterPro" id="IPR011050">
    <property type="entry name" value="Pectin_lyase_fold/virulence"/>
</dbReference>
<reference evidence="5 6" key="1">
    <citation type="submission" date="2024-09" db="EMBL/GenBank/DDBJ databases">
        <authorList>
            <person name="Sun Q."/>
            <person name="Mori K."/>
        </authorList>
    </citation>
    <scope>NUCLEOTIDE SEQUENCE [LARGE SCALE GENOMIC DNA]</scope>
    <source>
        <strain evidence="5 6">NCAIM B.02301</strain>
    </source>
</reference>
<keyword evidence="6" id="KW-1185">Reference proteome</keyword>
<evidence type="ECO:0000256" key="3">
    <source>
        <dbReference type="ARBA" id="ARBA00023085"/>
    </source>
</evidence>
<dbReference type="Pfam" id="PF01095">
    <property type="entry name" value="Pectinesterase"/>
    <property type="match status" value="1"/>
</dbReference>
<accession>A0ABV6NBW4</accession>
<dbReference type="InterPro" id="IPR012334">
    <property type="entry name" value="Pectin_lyas_fold"/>
</dbReference>
<protein>
    <submittedName>
        <fullName evidence="5">Pectinesterase family protein</fullName>
    </submittedName>
</protein>
<dbReference type="RefSeq" id="WP_273841342.1">
    <property type="nucleotide sequence ID" value="NZ_JBHLTR010000004.1"/>
</dbReference>
<keyword evidence="2" id="KW-0378">Hydrolase</keyword>
<proteinExistence type="inferred from homology"/>
<evidence type="ECO:0000256" key="2">
    <source>
        <dbReference type="ARBA" id="ARBA00022801"/>
    </source>
</evidence>
<evidence type="ECO:0000313" key="5">
    <source>
        <dbReference type="EMBL" id="MFC0558284.1"/>
    </source>
</evidence>
<evidence type="ECO:0000259" key="4">
    <source>
        <dbReference type="Pfam" id="PF01095"/>
    </source>
</evidence>
<comment type="similarity">
    <text evidence="1">Belongs to the pectinesterase family.</text>
</comment>
<name>A0ABV6NBW4_9BACI</name>
<dbReference type="SUPFAM" id="SSF51126">
    <property type="entry name" value="Pectin lyase-like"/>
    <property type="match status" value="1"/>
</dbReference>
<dbReference type="Gene3D" id="2.160.20.10">
    <property type="entry name" value="Single-stranded right-handed beta-helix, Pectin lyase-like"/>
    <property type="match status" value="1"/>
</dbReference>
<comment type="caution">
    <text evidence="5">The sequence shown here is derived from an EMBL/GenBank/DDBJ whole genome shotgun (WGS) entry which is preliminary data.</text>
</comment>
<organism evidence="5 6">
    <name type="scientific">Halalkalibacter alkalisediminis</name>
    <dbReference type="NCBI Taxonomy" id="935616"/>
    <lineage>
        <taxon>Bacteria</taxon>
        <taxon>Bacillati</taxon>
        <taxon>Bacillota</taxon>
        <taxon>Bacilli</taxon>
        <taxon>Bacillales</taxon>
        <taxon>Bacillaceae</taxon>
        <taxon>Halalkalibacter</taxon>
    </lineage>
</organism>
<dbReference type="PANTHER" id="PTHR31321:SF57">
    <property type="entry name" value="PECTINESTERASE 53-RELATED"/>
    <property type="match status" value="1"/>
</dbReference>
<dbReference type="PANTHER" id="PTHR31321">
    <property type="entry name" value="ACYL-COA THIOESTER HYDROLASE YBHC-RELATED"/>
    <property type="match status" value="1"/>
</dbReference>
<dbReference type="Proteomes" id="UP001589833">
    <property type="component" value="Unassembled WGS sequence"/>
</dbReference>